<feature type="signal peptide" evidence="2">
    <location>
        <begin position="1"/>
        <end position="23"/>
    </location>
</feature>
<protein>
    <submittedName>
        <fullName evidence="3">Sel1 repeat family protein</fullName>
    </submittedName>
</protein>
<sequence>MKRLLLTLLAPLVVLAPITGRSADAKPAVAQDARSLQYELAFRGHPDLQYRMYGVERYRKGEFAEAMTLLRRAARFGDKPSQGLIAEMYATGQGVPVDAALAYAWMDLAAERGYQDFVVRRERYWARMSEADRARAVSKGRAIYAEYGDDVAKPRFADQLRKASKDGVGSRTGFHGTVNITTPLGDQTVDAEQLRSRGYWDADKYWAAQDVLWKNPGGRVESGDLQDVHTRGDAPKPAPSGDDTH</sequence>
<comment type="caution">
    <text evidence="3">The sequence shown here is derived from an EMBL/GenBank/DDBJ whole genome shotgun (WGS) entry which is preliminary data.</text>
</comment>
<dbReference type="InterPro" id="IPR011990">
    <property type="entry name" value="TPR-like_helical_dom_sf"/>
</dbReference>
<accession>A0A5D8Z718</accession>
<dbReference type="SMART" id="SM00671">
    <property type="entry name" value="SEL1"/>
    <property type="match status" value="2"/>
</dbReference>
<dbReference type="RefSeq" id="WP_149352737.1">
    <property type="nucleotide sequence ID" value="NZ_VTRV01000065.1"/>
</dbReference>
<dbReference type="Gene3D" id="1.25.40.10">
    <property type="entry name" value="Tetratricopeptide repeat domain"/>
    <property type="match status" value="1"/>
</dbReference>
<evidence type="ECO:0000313" key="3">
    <source>
        <dbReference type="EMBL" id="TZF89873.1"/>
    </source>
</evidence>
<dbReference type="EMBL" id="VTRV01000065">
    <property type="protein sequence ID" value="TZF89873.1"/>
    <property type="molecule type" value="Genomic_DNA"/>
</dbReference>
<evidence type="ECO:0000256" key="2">
    <source>
        <dbReference type="SAM" id="SignalP"/>
    </source>
</evidence>
<gene>
    <name evidence="3" type="ORF">FW784_07515</name>
</gene>
<dbReference type="Proteomes" id="UP000323164">
    <property type="component" value="Unassembled WGS sequence"/>
</dbReference>
<dbReference type="SUPFAM" id="SSF81901">
    <property type="entry name" value="HCP-like"/>
    <property type="match status" value="1"/>
</dbReference>
<name>A0A5D8Z718_9GAMM</name>
<organism evidence="3 4">
    <name type="scientific">Cognatilysobacter lacus</name>
    <dbReference type="NCBI Taxonomy" id="1643323"/>
    <lineage>
        <taxon>Bacteria</taxon>
        <taxon>Pseudomonadati</taxon>
        <taxon>Pseudomonadota</taxon>
        <taxon>Gammaproteobacteria</taxon>
        <taxon>Lysobacterales</taxon>
        <taxon>Lysobacteraceae</taxon>
        <taxon>Cognatilysobacter</taxon>
    </lineage>
</organism>
<dbReference type="OrthoDB" id="7063913at2"/>
<feature type="chain" id="PRO_5022742878" evidence="2">
    <location>
        <begin position="24"/>
        <end position="245"/>
    </location>
</feature>
<keyword evidence="4" id="KW-1185">Reference proteome</keyword>
<keyword evidence="2" id="KW-0732">Signal</keyword>
<dbReference type="AlphaFoldDB" id="A0A5D8Z718"/>
<evidence type="ECO:0000256" key="1">
    <source>
        <dbReference type="SAM" id="MobiDB-lite"/>
    </source>
</evidence>
<proteinExistence type="predicted"/>
<reference evidence="3 4" key="1">
    <citation type="submission" date="2019-08" db="EMBL/GenBank/DDBJ databases">
        <title>Draft genome sequence of Lysobacter sp. UKS-15.</title>
        <authorList>
            <person name="Im W.-T."/>
        </authorList>
    </citation>
    <scope>NUCLEOTIDE SEQUENCE [LARGE SCALE GENOMIC DNA]</scope>
    <source>
        <strain evidence="3 4">UKS-15</strain>
    </source>
</reference>
<evidence type="ECO:0000313" key="4">
    <source>
        <dbReference type="Proteomes" id="UP000323164"/>
    </source>
</evidence>
<dbReference type="InterPro" id="IPR006597">
    <property type="entry name" value="Sel1-like"/>
</dbReference>
<feature type="region of interest" description="Disordered" evidence="1">
    <location>
        <begin position="217"/>
        <end position="245"/>
    </location>
</feature>